<dbReference type="Proteomes" id="UP000585507">
    <property type="component" value="Unassembled WGS sequence"/>
</dbReference>
<dbReference type="EC" id="3.5.2.6" evidence="3 6"/>
<comment type="caution">
    <text evidence="9">The sequence shown here is derived from an EMBL/GenBank/DDBJ whole genome shotgun (WGS) entry which is preliminary data.</text>
</comment>
<feature type="chain" id="PRO_5030592687" description="Beta-lactamase" evidence="7">
    <location>
        <begin position="31"/>
        <end position="293"/>
    </location>
</feature>
<comment type="catalytic activity">
    <reaction evidence="1 6">
        <text>a beta-lactam + H2O = a substituted beta-amino acid</text>
        <dbReference type="Rhea" id="RHEA:20401"/>
        <dbReference type="ChEBI" id="CHEBI:15377"/>
        <dbReference type="ChEBI" id="CHEBI:35627"/>
        <dbReference type="ChEBI" id="CHEBI:140347"/>
        <dbReference type="EC" id="3.5.2.6"/>
    </reaction>
</comment>
<comment type="similarity">
    <text evidence="2 6">Belongs to the class-A beta-lactamase family.</text>
</comment>
<accession>A0A7W8UDD1</accession>
<dbReference type="NCBIfam" id="NF033103">
    <property type="entry name" value="bla_class_A"/>
    <property type="match status" value="1"/>
</dbReference>
<dbReference type="PRINTS" id="PR00118">
    <property type="entry name" value="BLACTAMASEA"/>
</dbReference>
<dbReference type="AlphaFoldDB" id="A0A7W8UDD1"/>
<dbReference type="SUPFAM" id="SSF56601">
    <property type="entry name" value="beta-lactamase/transpeptidase-like"/>
    <property type="match status" value="1"/>
</dbReference>
<dbReference type="Gene3D" id="3.40.710.10">
    <property type="entry name" value="DD-peptidase/beta-lactamase superfamily"/>
    <property type="match status" value="1"/>
</dbReference>
<gene>
    <name evidence="9" type="ORF">GGD55_004045</name>
</gene>
<keyword evidence="7" id="KW-0732">Signal</keyword>
<dbReference type="InterPro" id="IPR045155">
    <property type="entry name" value="Beta-lactam_cat"/>
</dbReference>
<evidence type="ECO:0000256" key="2">
    <source>
        <dbReference type="ARBA" id="ARBA00009009"/>
    </source>
</evidence>
<feature type="signal peptide" evidence="7">
    <location>
        <begin position="1"/>
        <end position="30"/>
    </location>
</feature>
<evidence type="ECO:0000256" key="5">
    <source>
        <dbReference type="ARBA" id="ARBA00023251"/>
    </source>
</evidence>
<name>A0A7W8UDD1_9HYPH</name>
<keyword evidence="5 6" id="KW-0046">Antibiotic resistance</keyword>
<feature type="domain" description="Beta-lactamase class A catalytic" evidence="8">
    <location>
        <begin position="52"/>
        <end position="267"/>
    </location>
</feature>
<dbReference type="GO" id="GO:0008800">
    <property type="term" value="F:beta-lactamase activity"/>
    <property type="evidence" value="ECO:0007669"/>
    <property type="project" value="UniProtKB-UniRule"/>
</dbReference>
<protein>
    <recommendedName>
        <fullName evidence="3 6">Beta-lactamase</fullName>
        <ecNumber evidence="3 6">3.5.2.6</ecNumber>
    </recommendedName>
</protein>
<dbReference type="PANTHER" id="PTHR35333:SF3">
    <property type="entry name" value="BETA-LACTAMASE-TYPE TRANSPEPTIDASE FOLD CONTAINING PROTEIN"/>
    <property type="match status" value="1"/>
</dbReference>
<keyword evidence="4 6" id="KW-0378">Hydrolase</keyword>
<evidence type="ECO:0000313" key="9">
    <source>
        <dbReference type="EMBL" id="MBB5537329.1"/>
    </source>
</evidence>
<evidence type="ECO:0000313" key="10">
    <source>
        <dbReference type="Proteomes" id="UP000585507"/>
    </source>
</evidence>
<dbReference type="RefSeq" id="WP_018329516.1">
    <property type="nucleotide sequence ID" value="NZ_JACHBK010000009.1"/>
</dbReference>
<organism evidence="9 10">
    <name type="scientific">Rhizobium giardinii</name>
    <dbReference type="NCBI Taxonomy" id="56731"/>
    <lineage>
        <taxon>Bacteria</taxon>
        <taxon>Pseudomonadati</taxon>
        <taxon>Pseudomonadota</taxon>
        <taxon>Alphaproteobacteria</taxon>
        <taxon>Hyphomicrobiales</taxon>
        <taxon>Rhizobiaceae</taxon>
        <taxon>Rhizobium/Agrobacterium group</taxon>
        <taxon>Rhizobium</taxon>
    </lineage>
</organism>
<dbReference type="EMBL" id="JACHBK010000009">
    <property type="protein sequence ID" value="MBB5537329.1"/>
    <property type="molecule type" value="Genomic_DNA"/>
</dbReference>
<dbReference type="Pfam" id="PF13354">
    <property type="entry name" value="Beta-lactamase2"/>
    <property type="match status" value="1"/>
</dbReference>
<evidence type="ECO:0000256" key="4">
    <source>
        <dbReference type="ARBA" id="ARBA00022801"/>
    </source>
</evidence>
<evidence type="ECO:0000259" key="8">
    <source>
        <dbReference type="Pfam" id="PF13354"/>
    </source>
</evidence>
<dbReference type="PANTHER" id="PTHR35333">
    <property type="entry name" value="BETA-LACTAMASE"/>
    <property type="match status" value="1"/>
</dbReference>
<dbReference type="InterPro" id="IPR000871">
    <property type="entry name" value="Beta-lactam_class-A"/>
</dbReference>
<reference evidence="9 10" key="1">
    <citation type="submission" date="2020-08" db="EMBL/GenBank/DDBJ databases">
        <title>Genomic Encyclopedia of Type Strains, Phase IV (KMG-V): Genome sequencing to study the core and pangenomes of soil and plant-associated prokaryotes.</title>
        <authorList>
            <person name="Whitman W."/>
        </authorList>
    </citation>
    <scope>NUCLEOTIDE SEQUENCE [LARGE SCALE GENOMIC DNA]</scope>
    <source>
        <strain evidence="9 10">SEMIA 4084</strain>
    </source>
</reference>
<dbReference type="PROSITE" id="PS00146">
    <property type="entry name" value="BETA_LACTAMASE_A"/>
    <property type="match status" value="1"/>
</dbReference>
<sequence>MSFTLRRRSFIIGSSLLLPIAGLGAGPAFSAENDINRQLASLEKRTGGRLGVSVLDTKSNVSFGHRQDERFAMCSTFKALAAAFVLARVDKGQETLGRRIVVSKADLHAHSPVAEKHVGDGMTVGELCDAAVTYSDNAAANLILASFGGPDGLTAWLRSIGDETTRLDRTEPALNEAKPGDPRDTTTPAAMMRTLGKLLLEDVLSPSSRDQFAAWLVANRTGDRRLRAGLPTNWTIGEKTGTSGHGEAGDVGFMRPPKGQTILASVYIAEAPKPVKELEPIFAEVGKLIAGMA</sequence>
<evidence type="ECO:0000256" key="7">
    <source>
        <dbReference type="SAM" id="SignalP"/>
    </source>
</evidence>
<evidence type="ECO:0000256" key="1">
    <source>
        <dbReference type="ARBA" id="ARBA00001526"/>
    </source>
</evidence>
<proteinExistence type="inferred from homology"/>
<dbReference type="GO" id="GO:0046677">
    <property type="term" value="P:response to antibiotic"/>
    <property type="evidence" value="ECO:0007669"/>
    <property type="project" value="UniProtKB-UniRule"/>
</dbReference>
<dbReference type="GO" id="GO:0030655">
    <property type="term" value="P:beta-lactam antibiotic catabolic process"/>
    <property type="evidence" value="ECO:0007669"/>
    <property type="project" value="InterPro"/>
</dbReference>
<dbReference type="InterPro" id="IPR012338">
    <property type="entry name" value="Beta-lactam/transpept-like"/>
</dbReference>
<keyword evidence="10" id="KW-1185">Reference proteome</keyword>
<dbReference type="InterPro" id="IPR023650">
    <property type="entry name" value="Beta-lactam_class-A_AS"/>
</dbReference>
<evidence type="ECO:0000256" key="3">
    <source>
        <dbReference type="ARBA" id="ARBA00012865"/>
    </source>
</evidence>
<evidence type="ECO:0000256" key="6">
    <source>
        <dbReference type="RuleBase" id="RU361140"/>
    </source>
</evidence>